<evidence type="ECO:0000313" key="4">
    <source>
        <dbReference type="EMBL" id="EBP4060793.1"/>
    </source>
</evidence>
<evidence type="ECO:0000259" key="3">
    <source>
        <dbReference type="Pfam" id="PF00303"/>
    </source>
</evidence>
<dbReference type="AlphaFoldDB" id="A0A5U3G5L4"/>
<gene>
    <name evidence="4" type="ORF">Z599_24250</name>
</gene>
<name>A0A5U3G5L4_SALET</name>
<dbReference type="InterPro" id="IPR023451">
    <property type="entry name" value="Thymidate_synth/dCMP_Mease_dom"/>
</dbReference>
<sequence length="284" mass="33197">METYIMINKGSFRSFDIFAENMDELVEIAIGHIHRVGEIVDTRAGKALQAYNINYILKKPNKRLHTVRKGAIKYLCRELIAYFNGSLKVDDGLTHASVFWKKLADENGYINSNYGYYFFHEKIDSYINQYQWVIYCLTKNRHSRRAIININNTHHKSETKDFPCTVGIIFYIKNDTLFCEVLSRSTDVITGLPYDMGFFSFIHELIYIDLIEKGIKNLSLGYTIMKTTFTQIYEHTAHKAQEALSMNYRDIEMPCISSALMTYNDIMQQTQNSEIIQWIYENAK</sequence>
<feature type="domain" description="Thymidylate synthase/dCMP hydroxymethylase" evidence="3">
    <location>
        <begin position="42"/>
        <end position="249"/>
    </location>
</feature>
<organism evidence="4">
    <name type="scientific">Salmonella enterica I</name>
    <dbReference type="NCBI Taxonomy" id="59201"/>
    <lineage>
        <taxon>Bacteria</taxon>
        <taxon>Pseudomonadati</taxon>
        <taxon>Pseudomonadota</taxon>
        <taxon>Gammaproteobacteria</taxon>
        <taxon>Enterobacterales</taxon>
        <taxon>Enterobacteriaceae</taxon>
        <taxon>Salmonella</taxon>
    </lineage>
</organism>
<dbReference type="Pfam" id="PF00303">
    <property type="entry name" value="Thymidylat_synt"/>
    <property type="match status" value="1"/>
</dbReference>
<evidence type="ECO:0000256" key="2">
    <source>
        <dbReference type="ARBA" id="ARBA00022679"/>
    </source>
</evidence>
<dbReference type="PANTHER" id="PTHR11548">
    <property type="entry name" value="THYMIDYLATE SYNTHASE 1"/>
    <property type="match status" value="1"/>
</dbReference>
<reference evidence="4" key="1">
    <citation type="submission" date="2018-07" db="EMBL/GenBank/DDBJ databases">
        <authorList>
            <consortium name="GenomeTrakr network: Whole genome sequencing for foodborne pathogen traceback"/>
        </authorList>
    </citation>
    <scope>NUCLEOTIDE SEQUENCE</scope>
    <source>
        <strain evidence="4">MDH-2013-00175</strain>
    </source>
</reference>
<comment type="caution">
    <text evidence="4">The sequence shown here is derived from an EMBL/GenBank/DDBJ whole genome shotgun (WGS) entry which is preliminary data.</text>
</comment>
<dbReference type="SUPFAM" id="SSF55831">
    <property type="entry name" value="Thymidylate synthase/dCMP hydroxymethylase"/>
    <property type="match status" value="1"/>
</dbReference>
<protein>
    <submittedName>
        <fullName evidence="4">Thymidylate synthase</fullName>
    </submittedName>
</protein>
<keyword evidence="2" id="KW-0808">Transferase</keyword>
<dbReference type="PANTHER" id="PTHR11548:SF9">
    <property type="entry name" value="THYMIDYLATE SYNTHASE"/>
    <property type="match status" value="1"/>
</dbReference>
<dbReference type="GO" id="GO:0004799">
    <property type="term" value="F:thymidylate synthase activity"/>
    <property type="evidence" value="ECO:0007669"/>
    <property type="project" value="TreeGrafter"/>
</dbReference>
<dbReference type="InterPro" id="IPR036926">
    <property type="entry name" value="Thymidate_synth/dCMP_Mease_sf"/>
</dbReference>
<proteinExistence type="predicted"/>
<dbReference type="GO" id="GO:0005829">
    <property type="term" value="C:cytosol"/>
    <property type="evidence" value="ECO:0007669"/>
    <property type="project" value="TreeGrafter"/>
</dbReference>
<dbReference type="GO" id="GO:0032259">
    <property type="term" value="P:methylation"/>
    <property type="evidence" value="ECO:0007669"/>
    <property type="project" value="UniProtKB-KW"/>
</dbReference>
<dbReference type="EMBL" id="AAGLQK010000052">
    <property type="protein sequence ID" value="EBP4060793.1"/>
    <property type="molecule type" value="Genomic_DNA"/>
</dbReference>
<keyword evidence="1" id="KW-0489">Methyltransferase</keyword>
<dbReference type="InterPro" id="IPR045097">
    <property type="entry name" value="Thymidate_synth/dCMP_Mease"/>
</dbReference>
<accession>A0A5U3G5L4</accession>
<evidence type="ECO:0000256" key="1">
    <source>
        <dbReference type="ARBA" id="ARBA00022603"/>
    </source>
</evidence>
<dbReference type="Gene3D" id="3.30.572.10">
    <property type="entry name" value="Thymidylate synthase/dCMP hydroxymethylase domain"/>
    <property type="match status" value="1"/>
</dbReference>
<dbReference type="GO" id="GO:0006231">
    <property type="term" value="P:dTMP biosynthetic process"/>
    <property type="evidence" value="ECO:0007669"/>
    <property type="project" value="TreeGrafter"/>
</dbReference>